<dbReference type="Gene3D" id="3.30.160.60">
    <property type="entry name" value="Classic Zinc Finger"/>
    <property type="match status" value="3"/>
</dbReference>
<evidence type="ECO:0000259" key="7">
    <source>
        <dbReference type="PROSITE" id="PS50157"/>
    </source>
</evidence>
<dbReference type="SMART" id="SM00355">
    <property type="entry name" value="ZnF_C2H2"/>
    <property type="match status" value="7"/>
</dbReference>
<feature type="compositionally biased region" description="Polar residues" evidence="6">
    <location>
        <begin position="277"/>
        <end position="290"/>
    </location>
</feature>
<feature type="domain" description="C2H2-type" evidence="7">
    <location>
        <begin position="46"/>
        <end position="73"/>
    </location>
</feature>
<feature type="domain" description="C2H2-type" evidence="7">
    <location>
        <begin position="74"/>
        <end position="102"/>
    </location>
</feature>
<feature type="domain" description="C2H2-type" evidence="7">
    <location>
        <begin position="131"/>
        <end position="158"/>
    </location>
</feature>
<feature type="domain" description="C2H2-type" evidence="7">
    <location>
        <begin position="158"/>
        <end position="185"/>
    </location>
</feature>
<dbReference type="Pfam" id="PF13894">
    <property type="entry name" value="zf-C2H2_4"/>
    <property type="match status" value="1"/>
</dbReference>
<keyword evidence="4" id="KW-0862">Zinc</keyword>
<feature type="domain" description="C2H2-type" evidence="7">
    <location>
        <begin position="103"/>
        <end position="130"/>
    </location>
</feature>
<dbReference type="EnsemblMetazoa" id="AMIN010776-RA">
    <property type="protein sequence ID" value="AMIN010776-PA"/>
    <property type="gene ID" value="AMIN010776"/>
</dbReference>
<organism evidence="8 9">
    <name type="scientific">Anopheles minimus</name>
    <dbReference type="NCBI Taxonomy" id="112268"/>
    <lineage>
        <taxon>Eukaryota</taxon>
        <taxon>Metazoa</taxon>
        <taxon>Ecdysozoa</taxon>
        <taxon>Arthropoda</taxon>
        <taxon>Hexapoda</taxon>
        <taxon>Insecta</taxon>
        <taxon>Pterygota</taxon>
        <taxon>Neoptera</taxon>
        <taxon>Endopterygota</taxon>
        <taxon>Diptera</taxon>
        <taxon>Nematocera</taxon>
        <taxon>Culicoidea</taxon>
        <taxon>Culicidae</taxon>
        <taxon>Anophelinae</taxon>
        <taxon>Anopheles</taxon>
    </lineage>
</organism>
<evidence type="ECO:0000313" key="8">
    <source>
        <dbReference type="EnsemblMetazoa" id="AMIN010776-PA"/>
    </source>
</evidence>
<dbReference type="PROSITE" id="PS50157">
    <property type="entry name" value="ZINC_FINGER_C2H2_2"/>
    <property type="match status" value="6"/>
</dbReference>
<dbReference type="Proteomes" id="UP000075920">
    <property type="component" value="Unassembled WGS sequence"/>
</dbReference>
<feature type="region of interest" description="Disordered" evidence="6">
    <location>
        <begin position="275"/>
        <end position="296"/>
    </location>
</feature>
<sequence>MENNDETKLPNRRSNRVSHECTTCCKKVYSKSHKQFHDEVHRTTRYSCNRCNKTYVHKRDLDLHCKVHSAPGRFHCTRCTASFDSAVHLQTHKDTKHTPKEKFACKLCPLEFTLKGNLTKHLVVHDGSRSFSCDECGKTFLRTNALKHHMLSHRVKRYQCQSCSKEFIDARNLERHLKTHSRLKGFKCTICGVTSTRRDNIVRHAKSFHPDGDLKVIVLPNGNINNGEMEAIKQEALKSTKPALPIPAQRVSVIQVVGTPKTPLVWLQSDGDRVPASISSPGREANQNSILPAARQETPKASFNARLDNLEIYRKILKPATMQYSSSCNTSANSRMTEVGQYNLQAEDSGMLKNDHLPSAHLGSCNKPPEKSDERDDAGGGSGVSGTVNSSSSGLGSINNFCEVHWRKRTSQYFITSSKAQTERPSV</sequence>
<keyword evidence="3 5" id="KW-0863">Zinc-finger</keyword>
<evidence type="ECO:0000256" key="1">
    <source>
        <dbReference type="ARBA" id="ARBA00022723"/>
    </source>
</evidence>
<dbReference type="PROSITE" id="PS00028">
    <property type="entry name" value="ZINC_FINGER_C2H2_1"/>
    <property type="match status" value="5"/>
</dbReference>
<keyword evidence="1" id="KW-0479">Metal-binding</keyword>
<evidence type="ECO:0000256" key="4">
    <source>
        <dbReference type="ARBA" id="ARBA00022833"/>
    </source>
</evidence>
<reference evidence="8" key="2">
    <citation type="submission" date="2020-05" db="UniProtKB">
        <authorList>
            <consortium name="EnsemblMetazoa"/>
        </authorList>
    </citation>
    <scope>IDENTIFICATION</scope>
    <source>
        <strain evidence="8">MINIMUS1</strain>
    </source>
</reference>
<feature type="compositionally biased region" description="Basic and acidic residues" evidence="6">
    <location>
        <begin position="368"/>
        <end position="378"/>
    </location>
</feature>
<accession>A0A182WK64</accession>
<evidence type="ECO:0000256" key="5">
    <source>
        <dbReference type="PROSITE-ProRule" id="PRU00042"/>
    </source>
</evidence>
<protein>
    <recommendedName>
        <fullName evidence="7">C2H2-type domain-containing protein</fullName>
    </recommendedName>
</protein>
<feature type="region of interest" description="Disordered" evidence="6">
    <location>
        <begin position="352"/>
        <end position="396"/>
    </location>
</feature>
<proteinExistence type="predicted"/>
<dbReference type="FunFam" id="3.30.160.60:FF:000100">
    <property type="entry name" value="Zinc finger 45-like"/>
    <property type="match status" value="1"/>
</dbReference>
<feature type="compositionally biased region" description="Low complexity" evidence="6">
    <location>
        <begin position="385"/>
        <end position="396"/>
    </location>
</feature>
<name>A0A182WK64_9DIPT</name>
<dbReference type="InterPro" id="IPR036236">
    <property type="entry name" value="Znf_C2H2_sf"/>
</dbReference>
<keyword evidence="2" id="KW-0677">Repeat</keyword>
<reference evidence="9" key="1">
    <citation type="submission" date="2013-03" db="EMBL/GenBank/DDBJ databases">
        <title>The Genome Sequence of Anopheles minimus MINIMUS1.</title>
        <authorList>
            <consortium name="The Broad Institute Genomics Platform"/>
            <person name="Neafsey D.E."/>
            <person name="Walton C."/>
            <person name="Walker B."/>
            <person name="Young S.K."/>
            <person name="Zeng Q."/>
            <person name="Gargeya S."/>
            <person name="Fitzgerald M."/>
            <person name="Haas B."/>
            <person name="Abouelleil A."/>
            <person name="Allen A.W."/>
            <person name="Alvarado L."/>
            <person name="Arachchi H.M."/>
            <person name="Berlin A.M."/>
            <person name="Chapman S.B."/>
            <person name="Gainer-Dewar J."/>
            <person name="Goldberg J."/>
            <person name="Griggs A."/>
            <person name="Gujja S."/>
            <person name="Hansen M."/>
            <person name="Howarth C."/>
            <person name="Imamovic A."/>
            <person name="Ireland A."/>
            <person name="Larimer J."/>
            <person name="McCowan C."/>
            <person name="Murphy C."/>
            <person name="Pearson M."/>
            <person name="Poon T.W."/>
            <person name="Priest M."/>
            <person name="Roberts A."/>
            <person name="Saif S."/>
            <person name="Shea T."/>
            <person name="Sisk P."/>
            <person name="Sykes S."/>
            <person name="Wortman J."/>
            <person name="Nusbaum C."/>
            <person name="Birren B."/>
        </authorList>
    </citation>
    <scope>NUCLEOTIDE SEQUENCE [LARGE SCALE GENOMIC DNA]</scope>
    <source>
        <strain evidence="9">MINIMUS1</strain>
    </source>
</reference>
<dbReference type="InterPro" id="IPR013087">
    <property type="entry name" value="Znf_C2H2_type"/>
</dbReference>
<dbReference type="VEuPathDB" id="VectorBase:AMIN010776"/>
<dbReference type="Pfam" id="PF00096">
    <property type="entry name" value="zf-C2H2"/>
    <property type="match status" value="3"/>
</dbReference>
<dbReference type="PANTHER" id="PTHR24379">
    <property type="entry name" value="KRAB AND ZINC FINGER DOMAIN-CONTAINING"/>
    <property type="match status" value="1"/>
</dbReference>
<keyword evidence="9" id="KW-1185">Reference proteome</keyword>
<dbReference type="STRING" id="112268.A0A182WK64"/>
<dbReference type="GO" id="GO:0008270">
    <property type="term" value="F:zinc ion binding"/>
    <property type="evidence" value="ECO:0007669"/>
    <property type="project" value="UniProtKB-KW"/>
</dbReference>
<evidence type="ECO:0000256" key="3">
    <source>
        <dbReference type="ARBA" id="ARBA00022771"/>
    </source>
</evidence>
<evidence type="ECO:0000256" key="2">
    <source>
        <dbReference type="ARBA" id="ARBA00022737"/>
    </source>
</evidence>
<feature type="domain" description="C2H2-type" evidence="7">
    <location>
        <begin position="186"/>
        <end position="209"/>
    </location>
</feature>
<evidence type="ECO:0000256" key="6">
    <source>
        <dbReference type="SAM" id="MobiDB-lite"/>
    </source>
</evidence>
<dbReference type="SUPFAM" id="SSF57667">
    <property type="entry name" value="beta-beta-alpha zinc fingers"/>
    <property type="match status" value="3"/>
</dbReference>
<dbReference type="AlphaFoldDB" id="A0A182WK64"/>
<evidence type="ECO:0000313" key="9">
    <source>
        <dbReference type="Proteomes" id="UP000075920"/>
    </source>
</evidence>
<dbReference type="PANTHER" id="PTHR24379:SF121">
    <property type="entry name" value="C2H2-TYPE DOMAIN-CONTAINING PROTEIN"/>
    <property type="match status" value="1"/>
</dbReference>